<accession>A0A0G0ZGD2</accession>
<name>A0A0G0ZGD2_9BACT</name>
<comment type="caution">
    <text evidence="1">The sequence shown here is derived from an EMBL/GenBank/DDBJ whole genome shotgun (WGS) entry which is preliminary data.</text>
</comment>
<organism evidence="1 2">
    <name type="scientific">Candidatus Nomurabacteria bacterium GW2011_GWC2_42_20</name>
    <dbReference type="NCBI Taxonomy" id="1618756"/>
    <lineage>
        <taxon>Bacteria</taxon>
        <taxon>Candidatus Nomuraibacteriota</taxon>
    </lineage>
</organism>
<dbReference type="AlphaFoldDB" id="A0A0G0ZGD2"/>
<protein>
    <recommendedName>
        <fullName evidence="3">Phosphoribosyl-ATP pyrophosphohydrolase</fullName>
    </recommendedName>
</protein>
<proteinExistence type="predicted"/>
<dbReference type="PATRIC" id="fig|1618756.3.peg.417"/>
<gene>
    <name evidence="1" type="ORF">UV12_C0005G0047</name>
</gene>
<sequence>MKYNKLVRDKIIERIEAKGEKAVFHVADEAEYWTKLKEKLQEEVNEFLLAENIEELADIAEVLDAVLIHKGFTKEALLVEQTKKREERGGFEKRIILDES</sequence>
<reference evidence="1 2" key="1">
    <citation type="journal article" date="2015" name="Nature">
        <title>rRNA introns, odd ribosomes, and small enigmatic genomes across a large radiation of phyla.</title>
        <authorList>
            <person name="Brown C.T."/>
            <person name="Hug L.A."/>
            <person name="Thomas B.C."/>
            <person name="Sharon I."/>
            <person name="Castelle C.J."/>
            <person name="Singh A."/>
            <person name="Wilkins M.J."/>
            <person name="Williams K.H."/>
            <person name="Banfield J.F."/>
        </authorList>
    </citation>
    <scope>NUCLEOTIDE SEQUENCE [LARGE SCALE GENOMIC DNA]</scope>
</reference>
<evidence type="ECO:0000313" key="1">
    <source>
        <dbReference type="EMBL" id="KKS47772.1"/>
    </source>
</evidence>
<dbReference type="Proteomes" id="UP000034704">
    <property type="component" value="Unassembled WGS sequence"/>
</dbReference>
<evidence type="ECO:0008006" key="3">
    <source>
        <dbReference type="Google" id="ProtNLM"/>
    </source>
</evidence>
<dbReference type="InterPro" id="IPR038735">
    <property type="entry name" value="MSMEG_1276-like_NTP-PPase_dom"/>
</dbReference>
<dbReference type="EMBL" id="LCDG01000005">
    <property type="protein sequence ID" value="KKS47772.1"/>
    <property type="molecule type" value="Genomic_DNA"/>
</dbReference>
<dbReference type="STRING" id="1618756.UV12_C0005G0047"/>
<dbReference type="CDD" id="cd11532">
    <property type="entry name" value="NTP-PPase_COG4997"/>
    <property type="match status" value="1"/>
</dbReference>
<evidence type="ECO:0000313" key="2">
    <source>
        <dbReference type="Proteomes" id="UP000034704"/>
    </source>
</evidence>